<dbReference type="GO" id="GO:0070682">
    <property type="term" value="P:proteasome regulatory particle assembly"/>
    <property type="evidence" value="ECO:0007669"/>
    <property type="project" value="InterPro"/>
</dbReference>
<dbReference type="Gene3D" id="6.10.140.1710">
    <property type="match status" value="1"/>
</dbReference>
<dbReference type="GO" id="GO:0005737">
    <property type="term" value="C:cytoplasm"/>
    <property type="evidence" value="ECO:0007669"/>
    <property type="project" value="TreeGrafter"/>
</dbReference>
<evidence type="ECO:0000259" key="3">
    <source>
        <dbReference type="Pfam" id="PF17820"/>
    </source>
</evidence>
<reference evidence="6" key="1">
    <citation type="submission" date="2013-03" db="EMBL/GenBank/DDBJ databases">
        <title>The Genome Sequence of Anopheles dirus WRAIR2.</title>
        <authorList>
            <consortium name="The Broad Institute Genomics Platform"/>
            <person name="Neafsey D.E."/>
            <person name="Walton C."/>
            <person name="Walker B."/>
            <person name="Young S.K."/>
            <person name="Zeng Q."/>
            <person name="Gargeya S."/>
            <person name="Fitzgerald M."/>
            <person name="Haas B."/>
            <person name="Abouelleil A."/>
            <person name="Allen A.W."/>
            <person name="Alvarado L."/>
            <person name="Arachchi H.M."/>
            <person name="Berlin A.M."/>
            <person name="Chapman S.B."/>
            <person name="Gainer-Dewar J."/>
            <person name="Goldberg J."/>
            <person name="Griggs A."/>
            <person name="Gujja S."/>
            <person name="Hansen M."/>
            <person name="Howarth C."/>
            <person name="Imamovic A."/>
            <person name="Ireland A."/>
            <person name="Larimer J."/>
            <person name="McCowan C."/>
            <person name="Murphy C."/>
            <person name="Pearson M."/>
            <person name="Poon T.W."/>
            <person name="Priest M."/>
            <person name="Roberts A."/>
            <person name="Saif S."/>
            <person name="Shea T."/>
            <person name="Sisk P."/>
            <person name="Sykes S."/>
            <person name="Wortman J."/>
            <person name="Nusbaum C."/>
            <person name="Birren B."/>
        </authorList>
    </citation>
    <scope>NUCLEOTIDE SEQUENCE [LARGE SCALE GENOMIC DNA]</scope>
    <source>
        <strain evidence="6">WRAIR2</strain>
    </source>
</reference>
<evidence type="ECO:0000256" key="2">
    <source>
        <dbReference type="ARBA" id="ARBA00023186"/>
    </source>
</evidence>
<dbReference type="EnsemblMetazoa" id="ADIR004616-RA">
    <property type="protein sequence ID" value="ADIR004616-PA"/>
    <property type="gene ID" value="ADIR004616"/>
</dbReference>
<sequence length="196" mass="21989">MSREELLTLIDRKKVLEERIEQHGLVLKANKTDMTQPLVDADDYPRNDIDVRSVREARHAINCLQTMRRSLLAEIEAAMSALHENARNNNGAEPMETDKARDDALPALKPFAIVESVESGLLAEQMGIGIGDQILQIGSLSTRNFKSLNQIQSVVSNSQGSTIRFLIRKPRTTTDVVLELPIHSHRTRLGIKFKLL</sequence>
<dbReference type="STRING" id="7168.A0A182NAE0"/>
<dbReference type="Proteomes" id="UP000075884">
    <property type="component" value="Unassembled WGS sequence"/>
</dbReference>
<dbReference type="InterPro" id="IPR035269">
    <property type="entry name" value="PSMD9"/>
</dbReference>
<evidence type="ECO:0000256" key="1">
    <source>
        <dbReference type="ARBA" id="ARBA00005256"/>
    </source>
</evidence>
<name>A0A182NAE0_9DIPT</name>
<dbReference type="InterPro" id="IPR040815">
    <property type="entry name" value="Nas2_N"/>
</dbReference>
<protein>
    <recommendedName>
        <fullName evidence="7">26S proteasome non-ATPase regulatory subunit 9</fullName>
    </recommendedName>
</protein>
<feature type="domain" description="Nas2 N-terminal" evidence="4">
    <location>
        <begin position="7"/>
        <end position="84"/>
    </location>
</feature>
<dbReference type="Pfam" id="PF17820">
    <property type="entry name" value="PDZ_6"/>
    <property type="match status" value="1"/>
</dbReference>
<evidence type="ECO:0000259" key="4">
    <source>
        <dbReference type="Pfam" id="PF18265"/>
    </source>
</evidence>
<reference evidence="5" key="2">
    <citation type="submission" date="2020-05" db="UniProtKB">
        <authorList>
            <consortium name="EnsemblMetazoa"/>
        </authorList>
    </citation>
    <scope>IDENTIFICATION</scope>
    <source>
        <strain evidence="5">WRAIR2</strain>
    </source>
</reference>
<dbReference type="VEuPathDB" id="VectorBase:ADIR004616"/>
<feature type="domain" description="PDZ" evidence="3">
    <location>
        <begin position="113"/>
        <end position="169"/>
    </location>
</feature>
<organism evidence="5 6">
    <name type="scientific">Anopheles dirus</name>
    <dbReference type="NCBI Taxonomy" id="7168"/>
    <lineage>
        <taxon>Eukaryota</taxon>
        <taxon>Metazoa</taxon>
        <taxon>Ecdysozoa</taxon>
        <taxon>Arthropoda</taxon>
        <taxon>Hexapoda</taxon>
        <taxon>Insecta</taxon>
        <taxon>Pterygota</taxon>
        <taxon>Neoptera</taxon>
        <taxon>Endopterygota</taxon>
        <taxon>Diptera</taxon>
        <taxon>Nematocera</taxon>
        <taxon>Culicoidea</taxon>
        <taxon>Culicidae</taxon>
        <taxon>Anophelinae</taxon>
        <taxon>Anopheles</taxon>
    </lineage>
</organism>
<keyword evidence="2" id="KW-0143">Chaperone</keyword>
<keyword evidence="6" id="KW-1185">Reference proteome</keyword>
<dbReference type="InterPro" id="IPR041489">
    <property type="entry name" value="PDZ_6"/>
</dbReference>
<dbReference type="Pfam" id="PF18265">
    <property type="entry name" value="Nas2_N"/>
    <property type="match status" value="1"/>
</dbReference>
<dbReference type="AlphaFoldDB" id="A0A182NAE0"/>
<evidence type="ECO:0008006" key="7">
    <source>
        <dbReference type="Google" id="ProtNLM"/>
    </source>
</evidence>
<evidence type="ECO:0000313" key="6">
    <source>
        <dbReference type="Proteomes" id="UP000075884"/>
    </source>
</evidence>
<dbReference type="SUPFAM" id="SSF50156">
    <property type="entry name" value="PDZ domain-like"/>
    <property type="match status" value="1"/>
</dbReference>
<dbReference type="InterPro" id="IPR036034">
    <property type="entry name" value="PDZ_sf"/>
</dbReference>
<comment type="similarity">
    <text evidence="1">Belongs to the proteasome subunit p27 family.</text>
</comment>
<accession>A0A182NAE0</accession>
<proteinExistence type="inferred from homology"/>
<evidence type="ECO:0000313" key="5">
    <source>
        <dbReference type="EnsemblMetazoa" id="ADIR004616-PA"/>
    </source>
</evidence>
<dbReference type="PANTHER" id="PTHR12651">
    <property type="entry name" value="26S PROTEASOME NON-ATPASE REGULATORY SUBUNIT 9"/>
    <property type="match status" value="1"/>
</dbReference>
<dbReference type="GO" id="GO:0005634">
    <property type="term" value="C:nucleus"/>
    <property type="evidence" value="ECO:0007669"/>
    <property type="project" value="TreeGrafter"/>
</dbReference>
<dbReference type="PANTHER" id="PTHR12651:SF1">
    <property type="entry name" value="26S PROTEASOME NON-ATPASE REGULATORY SUBUNIT 9"/>
    <property type="match status" value="1"/>
</dbReference>
<dbReference type="Gene3D" id="2.30.42.10">
    <property type="match status" value="1"/>
</dbReference>